<dbReference type="SMART" id="SM00326">
    <property type="entry name" value="SH3"/>
    <property type="match status" value="1"/>
</dbReference>
<keyword evidence="29" id="KW-1185">Reference proteome</keyword>
<dbReference type="SMART" id="SM00324">
    <property type="entry name" value="RhoGAP"/>
    <property type="match status" value="1"/>
</dbReference>
<dbReference type="GO" id="GO:0005634">
    <property type="term" value="C:nucleus"/>
    <property type="evidence" value="ECO:0007669"/>
    <property type="project" value="UniProtKB-SubCell"/>
</dbReference>
<dbReference type="Pfam" id="PF00620">
    <property type="entry name" value="RhoGAP"/>
    <property type="match status" value="1"/>
</dbReference>
<feature type="domain" description="Rho-GAP" evidence="26">
    <location>
        <begin position="489"/>
        <end position="679"/>
    </location>
</feature>
<protein>
    <recommendedName>
        <fullName evidence="20">SLIT-ROBO Rho GTPase-activating protein 2</fullName>
    </recommendedName>
</protein>
<evidence type="ECO:0000256" key="11">
    <source>
        <dbReference type="ARBA" id="ARBA00023018"/>
    </source>
</evidence>
<dbReference type="SUPFAM" id="SSF48350">
    <property type="entry name" value="GTPase activation domain, GAP"/>
    <property type="match status" value="1"/>
</dbReference>
<dbReference type="AlphaFoldDB" id="A0ABD2DW99"/>
<keyword evidence="9" id="KW-0963">Cytoplasm</keyword>
<organism evidence="28 29">
    <name type="scientific">Daubentonia madagascariensis</name>
    <name type="common">Aye-aye</name>
    <name type="synonym">Sciurus madagascariensis</name>
    <dbReference type="NCBI Taxonomy" id="31869"/>
    <lineage>
        <taxon>Eukaryota</taxon>
        <taxon>Metazoa</taxon>
        <taxon>Chordata</taxon>
        <taxon>Craniata</taxon>
        <taxon>Vertebrata</taxon>
        <taxon>Euteleostomi</taxon>
        <taxon>Mammalia</taxon>
        <taxon>Eutheria</taxon>
        <taxon>Euarchontoglires</taxon>
        <taxon>Primates</taxon>
        <taxon>Strepsirrhini</taxon>
        <taxon>Chiromyiformes</taxon>
        <taxon>Daubentoniidae</taxon>
        <taxon>Daubentonia</taxon>
    </lineage>
</organism>
<dbReference type="CDD" id="cd04383">
    <property type="entry name" value="RhoGAP_srGAP"/>
    <property type="match status" value="1"/>
</dbReference>
<dbReference type="InterPro" id="IPR036028">
    <property type="entry name" value="SH3-like_dom_sf"/>
</dbReference>
<accession>A0ABD2DW99</accession>
<keyword evidence="8" id="KW-1003">Cell membrane</keyword>
<dbReference type="FunFam" id="2.30.30.40:FF:000266">
    <property type="entry name" value="SLIT-ROBO Rho GTPase-activating protein 2"/>
    <property type="match status" value="1"/>
</dbReference>
<evidence type="ECO:0000256" key="24">
    <source>
        <dbReference type="SAM" id="MobiDB-lite"/>
    </source>
</evidence>
<dbReference type="GO" id="GO:0043197">
    <property type="term" value="C:dendritic spine"/>
    <property type="evidence" value="ECO:0007669"/>
    <property type="project" value="UniProtKB-SubCell"/>
</dbReference>
<evidence type="ECO:0000256" key="23">
    <source>
        <dbReference type="SAM" id="Coils"/>
    </source>
</evidence>
<dbReference type="GO" id="GO:0007399">
    <property type="term" value="P:nervous system development"/>
    <property type="evidence" value="ECO:0007669"/>
    <property type="project" value="UniProtKB-KW"/>
</dbReference>
<keyword evidence="13" id="KW-0472">Membrane</keyword>
<dbReference type="EMBL" id="JBFSEQ010000007">
    <property type="protein sequence ID" value="KAL2770933.1"/>
    <property type="molecule type" value="Genomic_DNA"/>
</dbReference>
<evidence type="ECO:0000256" key="9">
    <source>
        <dbReference type="ARBA" id="ARBA00022490"/>
    </source>
</evidence>
<dbReference type="InterPro" id="IPR000198">
    <property type="entry name" value="RhoGAP_dom"/>
</dbReference>
<dbReference type="PROSITE" id="PS50002">
    <property type="entry name" value="SH3"/>
    <property type="match status" value="1"/>
</dbReference>
<keyword evidence="10" id="KW-0524">Neurogenesis</keyword>
<comment type="subcellular location">
    <subcellularLocation>
        <location evidence="5">Cell projection</location>
        <location evidence="5">Dendritic spine</location>
    </subcellularLocation>
    <subcellularLocation>
        <location evidence="3">Cell projection</location>
        <location evidence="3">Lamellipodium</location>
    </subcellularLocation>
    <subcellularLocation>
        <location evidence="4">Cytoplasm</location>
        <location evidence="4">Cytosol</location>
    </subcellularLocation>
    <subcellularLocation>
        <location evidence="2">Cytoplasmic vesicle</location>
        <location evidence="2">Phagosome</location>
    </subcellularLocation>
    <subcellularLocation>
        <location evidence="1">Nucleus</location>
    </subcellularLocation>
    <subcellularLocation>
        <location evidence="18">Postsynaptic cell membrane</location>
    </subcellularLocation>
    <subcellularLocation>
        <location evidence="19">Postsynaptic density</location>
    </subcellularLocation>
</comment>
<dbReference type="FunFam" id="1.20.1270.60:FF:000006">
    <property type="entry name" value="SLIT-ROBO Rho GTPase-activating protein 1 isoform 2"/>
    <property type="match status" value="1"/>
</dbReference>
<feature type="region of interest" description="Disordered" evidence="24">
    <location>
        <begin position="983"/>
        <end position="1016"/>
    </location>
</feature>
<evidence type="ECO:0000256" key="13">
    <source>
        <dbReference type="ARBA" id="ARBA00023136"/>
    </source>
</evidence>
<dbReference type="SUPFAM" id="SSF50044">
    <property type="entry name" value="SH3-domain"/>
    <property type="match status" value="1"/>
</dbReference>
<feature type="compositionally biased region" description="Low complexity" evidence="24">
    <location>
        <begin position="875"/>
        <end position="886"/>
    </location>
</feature>
<evidence type="ECO:0000256" key="12">
    <source>
        <dbReference type="ARBA" id="ARBA00023054"/>
    </source>
</evidence>
<evidence type="ECO:0000256" key="8">
    <source>
        <dbReference type="ARBA" id="ARBA00022475"/>
    </source>
</evidence>
<dbReference type="CDD" id="cd07682">
    <property type="entry name" value="F-BAR_srGAP2"/>
    <property type="match status" value="1"/>
</dbReference>
<evidence type="ECO:0000256" key="6">
    <source>
        <dbReference type="ARBA" id="ARBA00022443"/>
    </source>
</evidence>
<feature type="domain" description="F-BAR" evidence="27">
    <location>
        <begin position="22"/>
        <end position="325"/>
    </location>
</feature>
<dbReference type="Pfam" id="PF00018">
    <property type="entry name" value="SH3_1"/>
    <property type="match status" value="1"/>
</dbReference>
<feature type="region of interest" description="Disordered" evidence="24">
    <location>
        <begin position="837"/>
        <end position="936"/>
    </location>
</feature>
<keyword evidence="7" id="KW-0343">GTPase activation</keyword>
<sequence>MTSPAKFKKDKEIIAEYDTQVKEIRAQLTEQMKCLDQQCELRVQLLQDLQDFFRKKAEIEMDYSRNLEKLAERFLAKTRSTKDQQFKKDQNVLSPVNCWNLLLNQVKRESRDHTTLSDIYLNNIIPRFVQVSEDSGRLFKKSKEVGQQLQDDLMKVLNELYSVMKTYHMYNADSISAQSKLKEAEKQEEKQIGKSVKQEDRQTPRSPDSTANVRIEEKHVRRSSVKKIEKMKEKRQAKYTENKLKAIKARNEYLLALEATNASVFKYYIHDLSDLIDQCCDLGYHASLNRALRTFLSAELNLEQSKHEGLDAIENAVENLDATSDKQRLMEMYNNVFCPPMKFEFQPHMGDMASQLCAQQPVQSELVQRCQQLQSRLSTLKIENEEVKKTMEATLQTIQDIVTVEDFDVSDCFQYSNSMESVKSTVSETFMSKPSIAKRRANQQETEQFYFTKMKEYLEGRNLITKLQAKHDLLQKTLGESQRTDCSLARRSSTVRKQDSSQAIPLVVESCIRFISRHGLQHEGIFRVSGSQVEVNDIKNAFERGEDPLAGDQNDHDMDSIAGVLKLYFRGLEHPLFPKDIFHDLMACVTMDNLQERALHIRKVLLVLPKTTLIIMRYLFAFLNHLSQFSEENMMDPYNLAICFGPSLMSVPEGHDQVSCQAHVNELIKTIIIQHENIFPSPRELEGPVYSRGGSMEDYCDSPHGETTLAEDSTQDVTTEHHTSDDECEPIEAIAKFDYVGRTARELSFKKGASLLLYQRASDDWWEGRHNGIDGLIPHQYIVVQDTEDGVVERSSPKSEIEVISEPPEEKVTARAGASCPSGGHVADIYLANINKQRKRPESGSIRKTFRSDSHGLSSSLTDSSSPGVGASCRPSSQPILSQSLPKEGPEKCSISGHGSLNSISRHSSLKNRLDSPQIRKTATAGRSKSFNNHRPMDPEVIAQDIETTMNSALNELRELERQSSVKHTPDVVLDTLEPLKTSPVVAPTSEPSSPLHTQLLKDPEPAFQRSASTAGDIACTFRPVKSVKMAAPVKPPATRPKPTVFPKTNATSPGVNSSASPQSTDKSCTV</sequence>
<proteinExistence type="predicted"/>
<evidence type="ECO:0000256" key="21">
    <source>
        <dbReference type="PROSITE-ProRule" id="PRU00192"/>
    </source>
</evidence>
<evidence type="ECO:0000256" key="18">
    <source>
        <dbReference type="ARBA" id="ARBA00034100"/>
    </source>
</evidence>
<keyword evidence="15" id="KW-0628">Postsynaptic cell membrane</keyword>
<dbReference type="PROSITE" id="PS50238">
    <property type="entry name" value="RHOGAP"/>
    <property type="match status" value="1"/>
</dbReference>
<dbReference type="PROSITE" id="PS51741">
    <property type="entry name" value="F_BAR"/>
    <property type="match status" value="1"/>
</dbReference>
<keyword evidence="6 21" id="KW-0728">SH3 domain</keyword>
<dbReference type="InterPro" id="IPR001452">
    <property type="entry name" value="SH3_domain"/>
</dbReference>
<dbReference type="InterPro" id="IPR051627">
    <property type="entry name" value="SLIT-ROBO_RhoGAP"/>
</dbReference>
<evidence type="ECO:0000313" key="29">
    <source>
        <dbReference type="Proteomes" id="UP001610411"/>
    </source>
</evidence>
<evidence type="ECO:0000256" key="15">
    <source>
        <dbReference type="ARBA" id="ARBA00023257"/>
    </source>
</evidence>
<feature type="compositionally biased region" description="Basic and acidic residues" evidence="24">
    <location>
        <begin position="181"/>
        <end position="203"/>
    </location>
</feature>
<feature type="compositionally biased region" description="Low complexity" evidence="24">
    <location>
        <begin position="855"/>
        <end position="866"/>
    </location>
</feature>
<evidence type="ECO:0000256" key="17">
    <source>
        <dbReference type="ARBA" id="ARBA00023329"/>
    </source>
</evidence>
<feature type="compositionally biased region" description="Polar residues" evidence="24">
    <location>
        <begin position="919"/>
        <end position="933"/>
    </location>
</feature>
<evidence type="ECO:0000256" key="3">
    <source>
        <dbReference type="ARBA" id="ARBA00004510"/>
    </source>
</evidence>
<feature type="region of interest" description="Disordered" evidence="24">
    <location>
        <begin position="181"/>
        <end position="211"/>
    </location>
</feature>
<evidence type="ECO:0000256" key="19">
    <source>
        <dbReference type="ARBA" id="ARBA00034105"/>
    </source>
</evidence>
<keyword evidence="14" id="KW-0539">Nucleus</keyword>
<evidence type="ECO:0000256" key="14">
    <source>
        <dbReference type="ARBA" id="ARBA00023242"/>
    </source>
</evidence>
<dbReference type="GO" id="GO:0014069">
    <property type="term" value="C:postsynaptic density"/>
    <property type="evidence" value="ECO:0007669"/>
    <property type="project" value="UniProtKB-SubCell"/>
</dbReference>
<dbReference type="Gene3D" id="2.30.30.40">
    <property type="entry name" value="SH3 Domains"/>
    <property type="match status" value="1"/>
</dbReference>
<dbReference type="InterPro" id="IPR035648">
    <property type="entry name" value="srGAP1/2/3_SH3"/>
</dbReference>
<evidence type="ECO:0000256" key="16">
    <source>
        <dbReference type="ARBA" id="ARBA00023273"/>
    </source>
</evidence>
<dbReference type="GO" id="GO:0045211">
    <property type="term" value="C:postsynaptic membrane"/>
    <property type="evidence" value="ECO:0007669"/>
    <property type="project" value="UniProtKB-SubCell"/>
</dbReference>
<dbReference type="GO" id="GO:0005096">
    <property type="term" value="F:GTPase activator activity"/>
    <property type="evidence" value="ECO:0007669"/>
    <property type="project" value="UniProtKB-KW"/>
</dbReference>
<evidence type="ECO:0000256" key="5">
    <source>
        <dbReference type="ARBA" id="ARBA00004552"/>
    </source>
</evidence>
<evidence type="ECO:0000256" key="22">
    <source>
        <dbReference type="PROSITE-ProRule" id="PRU01077"/>
    </source>
</evidence>
<evidence type="ECO:0000256" key="10">
    <source>
        <dbReference type="ARBA" id="ARBA00022902"/>
    </source>
</evidence>
<dbReference type="Proteomes" id="UP001610411">
    <property type="component" value="Unassembled WGS sequence"/>
</dbReference>
<evidence type="ECO:0000256" key="4">
    <source>
        <dbReference type="ARBA" id="ARBA00004514"/>
    </source>
</evidence>
<comment type="caution">
    <text evidence="28">The sequence shown here is derived from an EMBL/GenBank/DDBJ whole genome shotgun (WGS) entry which is preliminary data.</text>
</comment>
<evidence type="ECO:0000256" key="1">
    <source>
        <dbReference type="ARBA" id="ARBA00004123"/>
    </source>
</evidence>
<evidence type="ECO:0000313" key="28">
    <source>
        <dbReference type="EMBL" id="KAL2770933.1"/>
    </source>
</evidence>
<keyword evidence="16" id="KW-0966">Cell projection</keyword>
<dbReference type="Gene3D" id="1.10.555.10">
    <property type="entry name" value="Rho GTPase activation protein"/>
    <property type="match status" value="1"/>
</dbReference>
<dbReference type="GO" id="GO:0045335">
    <property type="term" value="C:phagocytic vesicle"/>
    <property type="evidence" value="ECO:0007669"/>
    <property type="project" value="UniProtKB-SubCell"/>
</dbReference>
<feature type="compositionally biased region" description="Basic and acidic residues" evidence="24">
    <location>
        <begin position="792"/>
        <end position="801"/>
    </location>
</feature>
<feature type="region of interest" description="Disordered" evidence="24">
    <location>
        <begin position="1028"/>
        <end position="1071"/>
    </location>
</feature>
<keyword evidence="11" id="KW-0770">Synapse</keyword>
<dbReference type="InterPro" id="IPR027267">
    <property type="entry name" value="AH/BAR_dom_sf"/>
</dbReference>
<dbReference type="CDD" id="cd11955">
    <property type="entry name" value="SH3_srGAP1-3"/>
    <property type="match status" value="1"/>
</dbReference>
<dbReference type="GO" id="GO:0005829">
    <property type="term" value="C:cytosol"/>
    <property type="evidence" value="ECO:0007669"/>
    <property type="project" value="UniProtKB-SubCell"/>
</dbReference>
<keyword evidence="12 22" id="KW-0175">Coiled coil</keyword>
<feature type="coiled-coil region" evidence="23">
    <location>
        <begin position="363"/>
        <end position="397"/>
    </location>
</feature>
<dbReference type="SMART" id="SM00055">
    <property type="entry name" value="FCH"/>
    <property type="match status" value="1"/>
</dbReference>
<gene>
    <name evidence="28" type="ORF">WCI35_019129</name>
</gene>
<feature type="compositionally biased region" description="Polar residues" evidence="24">
    <location>
        <begin position="897"/>
        <end position="907"/>
    </location>
</feature>
<dbReference type="Pfam" id="PF00611">
    <property type="entry name" value="FCH"/>
    <property type="match status" value="1"/>
</dbReference>
<evidence type="ECO:0000256" key="2">
    <source>
        <dbReference type="ARBA" id="ARBA00004262"/>
    </source>
</evidence>
<dbReference type="InterPro" id="IPR001060">
    <property type="entry name" value="FCH_dom"/>
</dbReference>
<evidence type="ECO:0000256" key="7">
    <source>
        <dbReference type="ARBA" id="ARBA00022468"/>
    </source>
</evidence>
<reference evidence="28 29" key="1">
    <citation type="journal article" date="2024" name="G3 (Bethesda)">
        <title>A hybrid genome assembly of the endangered aye-aye (Daubentonia madagascariensis).</title>
        <authorList>
            <person name="Versoza C.J."/>
            <person name="Pfeifer S.P."/>
        </authorList>
    </citation>
    <scope>NUCLEOTIDE SEQUENCE [LARGE SCALE GENOMIC DNA]</scope>
    <source>
        <strain evidence="28">6821</strain>
    </source>
</reference>
<keyword evidence="17" id="KW-0968">Cytoplasmic vesicle</keyword>
<evidence type="ECO:0000259" key="27">
    <source>
        <dbReference type="PROSITE" id="PS51741"/>
    </source>
</evidence>
<dbReference type="Gene3D" id="1.20.1270.60">
    <property type="entry name" value="Arfaptin homology (AH) domain/BAR domain"/>
    <property type="match status" value="1"/>
</dbReference>
<feature type="compositionally biased region" description="Polar residues" evidence="24">
    <location>
        <begin position="1047"/>
        <end position="1071"/>
    </location>
</feature>
<dbReference type="FunFam" id="1.10.555.10:FF:000010">
    <property type="entry name" value="SLIT-ROBO Rho GTPase-activating protein 1 isoform 2"/>
    <property type="match status" value="1"/>
</dbReference>
<dbReference type="GO" id="GO:0030027">
    <property type="term" value="C:lamellipodium"/>
    <property type="evidence" value="ECO:0007669"/>
    <property type="project" value="UniProtKB-SubCell"/>
</dbReference>
<evidence type="ECO:0000259" key="25">
    <source>
        <dbReference type="PROSITE" id="PS50002"/>
    </source>
</evidence>
<name>A0ABD2DW99_DAUMA</name>
<dbReference type="InterPro" id="IPR008936">
    <property type="entry name" value="Rho_GTPase_activation_prot"/>
</dbReference>
<dbReference type="InterPro" id="IPR031160">
    <property type="entry name" value="F_BAR_dom"/>
</dbReference>
<feature type="region of interest" description="Disordered" evidence="24">
    <location>
        <begin position="792"/>
        <end position="819"/>
    </location>
</feature>
<evidence type="ECO:0000259" key="26">
    <source>
        <dbReference type="PROSITE" id="PS50238"/>
    </source>
</evidence>
<evidence type="ECO:0000256" key="20">
    <source>
        <dbReference type="ARBA" id="ARBA00073507"/>
    </source>
</evidence>
<feature type="domain" description="SH3" evidence="25">
    <location>
        <begin position="728"/>
        <end position="787"/>
    </location>
</feature>
<dbReference type="PANTHER" id="PTHR14166">
    <property type="entry name" value="SLIT-ROBO RHO GTPASE ACTIVATING PROTEIN"/>
    <property type="match status" value="1"/>
</dbReference>
<dbReference type="SUPFAM" id="SSF103657">
    <property type="entry name" value="BAR/IMD domain-like"/>
    <property type="match status" value="1"/>
</dbReference>